<dbReference type="STRING" id="429701.A0A2G9I814"/>
<proteinExistence type="predicted"/>
<protein>
    <submittedName>
        <fullName evidence="1">Uncharacterized protein</fullName>
    </submittedName>
</protein>
<name>A0A2G9I814_9LAMI</name>
<sequence length="235" mass="26138">MEKNEESDSPSWGASFLMQTNEDVARAVAAAAAAVRSPRPSVIYSSKDESGSPLQRLQHHVSRVLKGLASPPQVKSGPFNPEILTSQKRQWANFQLQLMDHRVWKEPSKLFESMVVVGLPPNSDVQALQNLYFARKFEGSGRFRNALGGQHQSRIEPNLEPQVLFVYPPEKQLPLKYKDLLSFCFPAGVEVNAVEKTPSMSELNEILLGQVIEGTDLCLSYSGAALEQFKNNIIL</sequence>
<comment type="caution">
    <text evidence="1">The sequence shown here is derived from an EMBL/GenBank/DDBJ whole genome shotgun (WGS) entry which is preliminary data.</text>
</comment>
<dbReference type="EMBL" id="NKXS01000168">
    <property type="protein sequence ID" value="PIN25892.1"/>
    <property type="molecule type" value="Genomic_DNA"/>
</dbReference>
<dbReference type="AlphaFoldDB" id="A0A2G9I814"/>
<accession>A0A2G9I814</accession>
<evidence type="ECO:0000313" key="2">
    <source>
        <dbReference type="Proteomes" id="UP000231279"/>
    </source>
</evidence>
<reference evidence="2" key="1">
    <citation type="journal article" date="2018" name="Gigascience">
        <title>Genome assembly of the Pink Ipe (Handroanthus impetiginosus, Bignoniaceae), a highly valued, ecologically keystone Neotropical timber forest tree.</title>
        <authorList>
            <person name="Silva-Junior O.B."/>
            <person name="Grattapaglia D."/>
            <person name="Novaes E."/>
            <person name="Collevatti R.G."/>
        </authorList>
    </citation>
    <scope>NUCLEOTIDE SEQUENCE [LARGE SCALE GENOMIC DNA]</scope>
    <source>
        <strain evidence="2">cv. UFG-1</strain>
    </source>
</reference>
<gene>
    <name evidence="1" type="ORF">CDL12_01361</name>
</gene>
<dbReference type="Proteomes" id="UP000231279">
    <property type="component" value="Unassembled WGS sequence"/>
</dbReference>
<dbReference type="OrthoDB" id="6019893at2759"/>
<evidence type="ECO:0000313" key="1">
    <source>
        <dbReference type="EMBL" id="PIN25892.1"/>
    </source>
</evidence>
<organism evidence="1 2">
    <name type="scientific">Handroanthus impetiginosus</name>
    <dbReference type="NCBI Taxonomy" id="429701"/>
    <lineage>
        <taxon>Eukaryota</taxon>
        <taxon>Viridiplantae</taxon>
        <taxon>Streptophyta</taxon>
        <taxon>Embryophyta</taxon>
        <taxon>Tracheophyta</taxon>
        <taxon>Spermatophyta</taxon>
        <taxon>Magnoliopsida</taxon>
        <taxon>eudicotyledons</taxon>
        <taxon>Gunneridae</taxon>
        <taxon>Pentapetalae</taxon>
        <taxon>asterids</taxon>
        <taxon>lamiids</taxon>
        <taxon>Lamiales</taxon>
        <taxon>Bignoniaceae</taxon>
        <taxon>Crescentiina</taxon>
        <taxon>Tabebuia alliance</taxon>
        <taxon>Handroanthus</taxon>
    </lineage>
</organism>
<dbReference type="PANTHER" id="PTHR15288">
    <property type="entry name" value="DENN DOMAIN-CONTAINING PROTEIN 2"/>
    <property type="match status" value="1"/>
</dbReference>
<dbReference type="PANTHER" id="PTHR15288:SF4">
    <property type="entry name" value="OS02G0777100 PROTEIN"/>
    <property type="match status" value="1"/>
</dbReference>
<keyword evidence="2" id="KW-1185">Reference proteome</keyword>
<dbReference type="InterPro" id="IPR051942">
    <property type="entry name" value="DENN_domain_containing_2"/>
</dbReference>